<evidence type="ECO:0000256" key="1">
    <source>
        <dbReference type="SAM" id="MobiDB-lite"/>
    </source>
</evidence>
<feature type="transmembrane region" description="Helical" evidence="2">
    <location>
        <begin position="251"/>
        <end position="277"/>
    </location>
</feature>
<dbReference type="AlphaFoldDB" id="A0A6P2CEN7"/>
<evidence type="ECO:0000256" key="2">
    <source>
        <dbReference type="SAM" id="Phobius"/>
    </source>
</evidence>
<comment type="caution">
    <text evidence="3">The sequence shown here is derived from an EMBL/GenBank/DDBJ whole genome shotgun (WGS) entry which is preliminary data.</text>
</comment>
<feature type="transmembrane region" description="Helical" evidence="2">
    <location>
        <begin position="215"/>
        <end position="239"/>
    </location>
</feature>
<feature type="compositionally biased region" description="Low complexity" evidence="1">
    <location>
        <begin position="465"/>
        <end position="498"/>
    </location>
</feature>
<name>A0A6P2CEN7_9NOCA</name>
<protein>
    <submittedName>
        <fullName evidence="3">Uncharacterized protein</fullName>
    </submittedName>
</protein>
<keyword evidence="2" id="KW-0472">Membrane</keyword>
<dbReference type="EMBL" id="QRCM01000001">
    <property type="protein sequence ID" value="TXG90181.1"/>
    <property type="molecule type" value="Genomic_DNA"/>
</dbReference>
<dbReference type="Pfam" id="PF19877">
    <property type="entry name" value="DUF6350"/>
    <property type="match status" value="1"/>
</dbReference>
<proteinExistence type="predicted"/>
<feature type="transmembrane region" description="Helical" evidence="2">
    <location>
        <begin position="344"/>
        <end position="375"/>
    </location>
</feature>
<sequence>MSALMDRVRNATRTRRPEPGPARRTAGVRNAGRQNDRAPRRRSSGDLGTLARVAFEPAAVTLAIAAVLAVVTLMLGNEELSGAAGVIGALWLAVHHVPLPIGGVTLGVLPIAATVALAWFVVRTCSRALPAGASTRDALRIGGAALLGPVTVTVVALAFVADAAPVLSLDSPGVAVALAWTLVVHALAAAIAILRAQWTDLVPRLPWWIAVGVRPALRTAFAFLLVGALATAASLMWHFSTVGELLTSRDGAVGTFGLTALSILYLPNLVVAATAVLTGSAVSIGDVSVSVFGNVGGDLPAFPLLGALPSGPGGGLWPLLLVIPALVGVALGRDVSGRVGLQRGVVLVVASAAGAGLALGVLSMFAGGALGAFGAVTVDSVALVLLVFGWTTVPGVLTVVVVGWWRARRETVPGEAVEPAAAVAPAATTDRADSDEAVDSDESEGGDSEPHDTEPRDTDDGGGENTATADADAPAEADAGAPDAGAPDAGAPDAGNADADGEGDLAREGRERGD</sequence>
<feature type="transmembrane region" description="Helical" evidence="2">
    <location>
        <begin position="101"/>
        <end position="122"/>
    </location>
</feature>
<dbReference type="Proteomes" id="UP000471120">
    <property type="component" value="Unassembled WGS sequence"/>
</dbReference>
<feature type="compositionally biased region" description="Acidic residues" evidence="1">
    <location>
        <begin position="433"/>
        <end position="447"/>
    </location>
</feature>
<keyword evidence="2" id="KW-1133">Transmembrane helix</keyword>
<feature type="transmembrane region" description="Helical" evidence="2">
    <location>
        <begin position="381"/>
        <end position="405"/>
    </location>
</feature>
<feature type="region of interest" description="Disordered" evidence="1">
    <location>
        <begin position="1"/>
        <end position="44"/>
    </location>
</feature>
<feature type="transmembrane region" description="Helical" evidence="2">
    <location>
        <begin position="143"/>
        <end position="161"/>
    </location>
</feature>
<feature type="compositionally biased region" description="Basic and acidic residues" evidence="1">
    <location>
        <begin position="448"/>
        <end position="459"/>
    </location>
</feature>
<feature type="transmembrane region" description="Helical" evidence="2">
    <location>
        <begin position="50"/>
        <end position="75"/>
    </location>
</feature>
<keyword evidence="2" id="KW-0812">Transmembrane</keyword>
<dbReference type="InterPro" id="IPR045931">
    <property type="entry name" value="DUF6350"/>
</dbReference>
<organism evidence="3 4">
    <name type="scientific">Rhodococcus rhodnii</name>
    <dbReference type="NCBI Taxonomy" id="38312"/>
    <lineage>
        <taxon>Bacteria</taxon>
        <taxon>Bacillati</taxon>
        <taxon>Actinomycetota</taxon>
        <taxon>Actinomycetes</taxon>
        <taxon>Mycobacteriales</taxon>
        <taxon>Nocardiaceae</taxon>
        <taxon>Rhodococcus</taxon>
    </lineage>
</organism>
<evidence type="ECO:0000313" key="3">
    <source>
        <dbReference type="EMBL" id="TXG90181.1"/>
    </source>
</evidence>
<accession>A0A6P2CEN7</accession>
<feature type="compositionally biased region" description="Basic and acidic residues" evidence="1">
    <location>
        <begin position="504"/>
        <end position="514"/>
    </location>
</feature>
<evidence type="ECO:0000313" key="4">
    <source>
        <dbReference type="Proteomes" id="UP000471120"/>
    </source>
</evidence>
<reference evidence="3 4" key="1">
    <citation type="submission" date="2018-07" db="EMBL/GenBank/DDBJ databases">
        <title>Genome sequence of Rhodococcus rhodnii ATCC 35071 from Rhodnius prolixus.</title>
        <authorList>
            <person name="Patel V."/>
            <person name="Vogel K.J."/>
        </authorList>
    </citation>
    <scope>NUCLEOTIDE SEQUENCE [LARGE SCALE GENOMIC DNA]</scope>
    <source>
        <strain evidence="3 4">ATCC 35071</strain>
    </source>
</reference>
<feature type="region of interest" description="Disordered" evidence="1">
    <location>
        <begin position="414"/>
        <end position="514"/>
    </location>
</feature>
<gene>
    <name evidence="3" type="ORF">DW322_08045</name>
</gene>
<feature type="transmembrane region" description="Helical" evidence="2">
    <location>
        <begin position="314"/>
        <end position="332"/>
    </location>
</feature>
<feature type="compositionally biased region" description="Low complexity" evidence="1">
    <location>
        <begin position="414"/>
        <end position="429"/>
    </location>
</feature>
<feature type="transmembrane region" description="Helical" evidence="2">
    <location>
        <begin position="173"/>
        <end position="194"/>
    </location>
</feature>
<dbReference type="RefSeq" id="WP_010839508.1">
    <property type="nucleotide sequence ID" value="NZ_QRCM01000001.1"/>
</dbReference>